<dbReference type="EMBL" id="MPUH01000153">
    <property type="protein sequence ID" value="OMJ88339.1"/>
    <property type="molecule type" value="Genomic_DNA"/>
</dbReference>
<proteinExistence type="predicted"/>
<sequence length="383" mass="44403">MEEQEIQQKLPSLYEYLLTKSLTLQSWQEIHEDLTDLQWFDLSTSEENKLISGILSISNRFGVGLLNKKYRYPTYEINSIILFIHEALFNLVSQKDRAKEICSTSKKLINDMEFFKLAAKALTEADNENLVKIACDIEEAYKNLKKLMICLTLQLDKSIQSEYDKSFGDILDEIFYNETLVHKKSELKEKVETHRMIQEYKGNRFFNSKYSGGGYYNFYPKGENIYIGEINSLGKKEGYGKMYNMNKDVYEGMWKNDKSEGKGLYLWKDGGKYIGDFHQGQMEGYGKRLYTSGSYYEGEFLNGKRSGKGKMIFKNGDEYEGEWNDEDMHGKGMYKWASGDIYIGEFKRDKREGKGTLTLSTGEIYVGNWEGGSLKKEENSNTN</sequence>
<protein>
    <recommendedName>
        <fullName evidence="4">MORN repeat protein</fullName>
    </recommendedName>
</protein>
<dbReference type="AlphaFoldDB" id="A0A1R2CH36"/>
<dbReference type="SUPFAM" id="SSF82185">
    <property type="entry name" value="Histone H3 K4-specific methyltransferase SET7/9 N-terminal domain"/>
    <property type="match status" value="1"/>
</dbReference>
<reference evidence="2 3" key="1">
    <citation type="submission" date="2016-11" db="EMBL/GenBank/DDBJ databases">
        <title>The macronuclear genome of Stentor coeruleus: a giant cell with tiny introns.</title>
        <authorList>
            <person name="Slabodnick M."/>
            <person name="Ruby J.G."/>
            <person name="Reiff S.B."/>
            <person name="Swart E.C."/>
            <person name="Gosai S."/>
            <person name="Prabakaran S."/>
            <person name="Witkowska E."/>
            <person name="Larue G.E."/>
            <person name="Fisher S."/>
            <person name="Freeman R.M."/>
            <person name="Gunawardena J."/>
            <person name="Chu W."/>
            <person name="Stover N.A."/>
            <person name="Gregory B.D."/>
            <person name="Nowacki M."/>
            <person name="Derisi J."/>
            <person name="Roy S.W."/>
            <person name="Marshall W.F."/>
            <person name="Sood P."/>
        </authorList>
    </citation>
    <scope>NUCLEOTIDE SEQUENCE [LARGE SCALE GENOMIC DNA]</scope>
    <source>
        <strain evidence="2">WM001</strain>
    </source>
</reference>
<organism evidence="2 3">
    <name type="scientific">Stentor coeruleus</name>
    <dbReference type="NCBI Taxonomy" id="5963"/>
    <lineage>
        <taxon>Eukaryota</taxon>
        <taxon>Sar</taxon>
        <taxon>Alveolata</taxon>
        <taxon>Ciliophora</taxon>
        <taxon>Postciliodesmatophora</taxon>
        <taxon>Heterotrichea</taxon>
        <taxon>Heterotrichida</taxon>
        <taxon>Stentoridae</taxon>
        <taxon>Stentor</taxon>
    </lineage>
</organism>
<keyword evidence="1" id="KW-0677">Repeat</keyword>
<evidence type="ECO:0008006" key="4">
    <source>
        <dbReference type="Google" id="ProtNLM"/>
    </source>
</evidence>
<dbReference type="OrthoDB" id="437960at2759"/>
<dbReference type="PANTHER" id="PTHR23084">
    <property type="entry name" value="PHOSPHATIDYLINOSITOL-4-PHOSPHATE 5-KINASE RELATED"/>
    <property type="match status" value="1"/>
</dbReference>
<dbReference type="InterPro" id="IPR003409">
    <property type="entry name" value="MORN"/>
</dbReference>
<name>A0A1R2CH36_9CILI</name>
<gene>
    <name evidence="2" type="ORF">SteCoe_9753</name>
</gene>
<dbReference type="SMART" id="SM00698">
    <property type="entry name" value="MORN"/>
    <property type="match status" value="6"/>
</dbReference>
<dbReference type="Pfam" id="PF02493">
    <property type="entry name" value="MORN"/>
    <property type="match status" value="5"/>
</dbReference>
<evidence type="ECO:0000313" key="2">
    <source>
        <dbReference type="EMBL" id="OMJ88339.1"/>
    </source>
</evidence>
<keyword evidence="3" id="KW-1185">Reference proteome</keyword>
<comment type="caution">
    <text evidence="2">The sequence shown here is derived from an EMBL/GenBank/DDBJ whole genome shotgun (WGS) entry which is preliminary data.</text>
</comment>
<dbReference type="Proteomes" id="UP000187209">
    <property type="component" value="Unassembled WGS sequence"/>
</dbReference>
<evidence type="ECO:0000313" key="3">
    <source>
        <dbReference type="Proteomes" id="UP000187209"/>
    </source>
</evidence>
<dbReference type="Gene3D" id="2.20.110.10">
    <property type="entry name" value="Histone H3 K4-specific methyltransferase SET7/9 N-terminal domain"/>
    <property type="match status" value="3"/>
</dbReference>
<dbReference type="PANTHER" id="PTHR23084:SF263">
    <property type="entry name" value="MORN REPEAT-CONTAINING PROTEIN 1"/>
    <property type="match status" value="1"/>
</dbReference>
<evidence type="ECO:0000256" key="1">
    <source>
        <dbReference type="ARBA" id="ARBA00022737"/>
    </source>
</evidence>
<accession>A0A1R2CH36</accession>